<accession>A0A5C4T239</accession>
<keyword evidence="3" id="KW-0804">Transcription</keyword>
<organism evidence="6 7">
    <name type="scientific">Paenibacillus hemerocallicola</name>
    <dbReference type="NCBI Taxonomy" id="1172614"/>
    <lineage>
        <taxon>Bacteria</taxon>
        <taxon>Bacillati</taxon>
        <taxon>Bacillota</taxon>
        <taxon>Bacilli</taxon>
        <taxon>Bacillales</taxon>
        <taxon>Paenibacillaceae</taxon>
        <taxon>Paenibacillus</taxon>
    </lineage>
</organism>
<dbReference type="InterPro" id="IPR018062">
    <property type="entry name" value="HTH_AraC-typ_CS"/>
</dbReference>
<dbReference type="InterPro" id="IPR011051">
    <property type="entry name" value="RmlC_Cupin_sf"/>
</dbReference>
<feature type="region of interest" description="Disordered" evidence="4">
    <location>
        <begin position="56"/>
        <end position="76"/>
    </location>
</feature>
<dbReference type="GO" id="GO:0043565">
    <property type="term" value="F:sequence-specific DNA binding"/>
    <property type="evidence" value="ECO:0007669"/>
    <property type="project" value="InterPro"/>
</dbReference>
<dbReference type="Gene3D" id="2.60.120.10">
    <property type="entry name" value="Jelly Rolls"/>
    <property type="match status" value="1"/>
</dbReference>
<evidence type="ECO:0000256" key="1">
    <source>
        <dbReference type="ARBA" id="ARBA00023015"/>
    </source>
</evidence>
<keyword evidence="7" id="KW-1185">Reference proteome</keyword>
<dbReference type="InterPro" id="IPR009057">
    <property type="entry name" value="Homeodomain-like_sf"/>
</dbReference>
<dbReference type="EMBL" id="VDCQ01000061">
    <property type="protein sequence ID" value="TNJ62347.1"/>
    <property type="molecule type" value="Genomic_DNA"/>
</dbReference>
<name>A0A5C4T239_9BACL</name>
<evidence type="ECO:0000256" key="2">
    <source>
        <dbReference type="ARBA" id="ARBA00023125"/>
    </source>
</evidence>
<gene>
    <name evidence="6" type="ORF">FE784_31150</name>
</gene>
<protein>
    <submittedName>
        <fullName evidence="6">Helix-turn-helix domain-containing protein</fullName>
    </submittedName>
</protein>
<proteinExistence type="predicted"/>
<evidence type="ECO:0000313" key="7">
    <source>
        <dbReference type="Proteomes" id="UP000307943"/>
    </source>
</evidence>
<feature type="domain" description="HTH araC/xylS-type" evidence="5">
    <location>
        <begin position="267"/>
        <end position="365"/>
    </location>
</feature>
<dbReference type="SUPFAM" id="SSF46689">
    <property type="entry name" value="Homeodomain-like"/>
    <property type="match status" value="1"/>
</dbReference>
<dbReference type="PROSITE" id="PS01124">
    <property type="entry name" value="HTH_ARAC_FAMILY_2"/>
    <property type="match status" value="1"/>
</dbReference>
<keyword evidence="1" id="KW-0805">Transcription regulation</keyword>
<keyword evidence="2" id="KW-0238">DNA-binding</keyword>
<sequence length="368" mass="41824">MRVLPLDRLYDRLLELDLVVQMGARRRADPDRDRFVDDRRRLSLFPLVVAAAACQQPGHDRQQPGHDRQQQSGSSHLHRLDLPLHSYGSLTIVDNSSKFTANSNRGQVNAMSITFTPLPEPYKLVHLLSREKGYRLPEHDHPMFQIIWVTKGVLYVTHNGVHHRLGRGQLCIIPPFHPHALASDDGYLQIGIDLNEQHDKRGIVALMEKQVKDFVVLDRSDRLAAIPELEEQNRQFTLLAKLQTAALLDSMLLSCLQMLDSQTSFRSKMVVLMNLHLADNLSLSELASRLAVSPSTLERIANREFGCSVMGLYHQLKLNKACSLLLHSELSMKQIAETLGFFDQAHFSRFFKQKMNVTPAQFKKSNAL</sequence>
<evidence type="ECO:0000259" key="5">
    <source>
        <dbReference type="PROSITE" id="PS01124"/>
    </source>
</evidence>
<dbReference type="PROSITE" id="PS00041">
    <property type="entry name" value="HTH_ARAC_FAMILY_1"/>
    <property type="match status" value="1"/>
</dbReference>
<dbReference type="InterPro" id="IPR018060">
    <property type="entry name" value="HTH_AraC"/>
</dbReference>
<dbReference type="InterPro" id="IPR003313">
    <property type="entry name" value="AraC-bd"/>
</dbReference>
<dbReference type="GO" id="GO:0003700">
    <property type="term" value="F:DNA-binding transcription factor activity"/>
    <property type="evidence" value="ECO:0007669"/>
    <property type="project" value="InterPro"/>
</dbReference>
<dbReference type="Proteomes" id="UP000307943">
    <property type="component" value="Unassembled WGS sequence"/>
</dbReference>
<dbReference type="SMART" id="SM00342">
    <property type="entry name" value="HTH_ARAC"/>
    <property type="match status" value="1"/>
</dbReference>
<dbReference type="PANTHER" id="PTHR43280">
    <property type="entry name" value="ARAC-FAMILY TRANSCRIPTIONAL REGULATOR"/>
    <property type="match status" value="1"/>
</dbReference>
<feature type="compositionally biased region" description="Basic and acidic residues" evidence="4">
    <location>
        <begin position="58"/>
        <end position="69"/>
    </location>
</feature>
<evidence type="ECO:0000256" key="4">
    <source>
        <dbReference type="SAM" id="MobiDB-lite"/>
    </source>
</evidence>
<evidence type="ECO:0000256" key="3">
    <source>
        <dbReference type="ARBA" id="ARBA00023163"/>
    </source>
</evidence>
<dbReference type="PANTHER" id="PTHR43280:SF2">
    <property type="entry name" value="HTH-TYPE TRANSCRIPTIONAL REGULATOR EXSA"/>
    <property type="match status" value="1"/>
</dbReference>
<reference evidence="6 7" key="1">
    <citation type="submission" date="2019-05" db="EMBL/GenBank/DDBJ databases">
        <title>We sequenced the genome of Paenibacillus hemerocallicola KCTC 33185 for further insight into its adaptation and study the phylogeny of Paenibacillus.</title>
        <authorList>
            <person name="Narsing Rao M.P."/>
        </authorList>
    </citation>
    <scope>NUCLEOTIDE SEQUENCE [LARGE SCALE GENOMIC DNA]</scope>
    <source>
        <strain evidence="6 7">KCTC 33185</strain>
    </source>
</reference>
<dbReference type="InterPro" id="IPR020449">
    <property type="entry name" value="Tscrpt_reg_AraC-type_HTH"/>
</dbReference>
<dbReference type="InterPro" id="IPR014710">
    <property type="entry name" value="RmlC-like_jellyroll"/>
</dbReference>
<comment type="caution">
    <text evidence="6">The sequence shown here is derived from an EMBL/GenBank/DDBJ whole genome shotgun (WGS) entry which is preliminary data.</text>
</comment>
<dbReference type="Pfam" id="PF12833">
    <property type="entry name" value="HTH_18"/>
    <property type="match status" value="1"/>
</dbReference>
<dbReference type="OrthoDB" id="183331at2"/>
<dbReference type="PRINTS" id="PR00032">
    <property type="entry name" value="HTHARAC"/>
</dbReference>
<evidence type="ECO:0000313" key="6">
    <source>
        <dbReference type="EMBL" id="TNJ62347.1"/>
    </source>
</evidence>
<dbReference type="AlphaFoldDB" id="A0A5C4T239"/>
<dbReference type="Gene3D" id="1.10.10.60">
    <property type="entry name" value="Homeodomain-like"/>
    <property type="match status" value="1"/>
</dbReference>
<dbReference type="SUPFAM" id="SSF51182">
    <property type="entry name" value="RmlC-like cupins"/>
    <property type="match status" value="1"/>
</dbReference>
<dbReference type="Pfam" id="PF02311">
    <property type="entry name" value="AraC_binding"/>
    <property type="match status" value="1"/>
</dbReference>